<gene>
    <name evidence="1" type="ORF">AAY24_17895</name>
</gene>
<dbReference type="InterPro" id="IPR038058">
    <property type="entry name" value="PhnH-like_sp"/>
</dbReference>
<dbReference type="OrthoDB" id="9814509at2"/>
<reference evidence="1 2" key="1">
    <citation type="journal article" date="2015" name="Genome Announc.">
        <title>Complete Genome Sequence of Sedimenticola thiotaurini Strain SIP-G1, a Polyphosphate- and Polyhydroxyalkanoate-Accumulating Sulfur-Oxidizing Gammaproteobacterium Isolated from Salt Marsh Sediments.</title>
        <authorList>
            <person name="Flood B.E."/>
            <person name="Jones D.S."/>
            <person name="Bailey J.V."/>
        </authorList>
    </citation>
    <scope>NUCLEOTIDE SEQUENCE [LARGE SCALE GENOMIC DNA]</scope>
    <source>
        <strain evidence="1 2">SIP-G1</strain>
    </source>
</reference>
<evidence type="ECO:0000313" key="2">
    <source>
        <dbReference type="Proteomes" id="UP000034410"/>
    </source>
</evidence>
<organism evidence="1 2">
    <name type="scientific">Sedimenticola thiotaurini</name>
    <dbReference type="NCBI Taxonomy" id="1543721"/>
    <lineage>
        <taxon>Bacteria</taxon>
        <taxon>Pseudomonadati</taxon>
        <taxon>Pseudomonadota</taxon>
        <taxon>Gammaproteobacteria</taxon>
        <taxon>Chromatiales</taxon>
        <taxon>Sedimenticolaceae</taxon>
        <taxon>Sedimenticola</taxon>
    </lineage>
</organism>
<dbReference type="GO" id="GO:0019634">
    <property type="term" value="P:organic phosphonate metabolic process"/>
    <property type="evidence" value="ECO:0007669"/>
    <property type="project" value="InterPro"/>
</dbReference>
<keyword evidence="2" id="KW-1185">Reference proteome</keyword>
<dbReference type="Proteomes" id="UP000034410">
    <property type="component" value="Chromosome"/>
</dbReference>
<dbReference type="PIRSF" id="PIRSF020680">
    <property type="entry name" value="PhnH"/>
    <property type="match status" value="1"/>
</dbReference>
<evidence type="ECO:0008006" key="3">
    <source>
        <dbReference type="Google" id="ProtNLM"/>
    </source>
</evidence>
<sequence>MQNLAIVPAFEDPVSQAQQTFRCLLKAMSEPGVIVELPPVAALRQLYPATHAVCLSLLDSRTPLWLSDGLADPQVRHNLHFHTGMPLATDAATARFALAQGNEMDTLAGFPRGTLEYPERGCTLIIQVAALARHSDVGPGFTCLQLSGPGIDGRRQLALDGLCRPLIEYLVERPDPFPLGLDFMFTDVRSLVAIPRTTQVEVY</sequence>
<accession>A0A0F7K3S8</accession>
<protein>
    <recommendedName>
        <fullName evidence="3">Phosphonate C-P lyase system protein PhnH</fullName>
    </recommendedName>
</protein>
<name>A0A0F7K3S8_9GAMM</name>
<dbReference type="Gene3D" id="3.40.50.11310">
    <property type="entry name" value="Bacterial phosphonate metabolism protein PhnH"/>
    <property type="match status" value="1"/>
</dbReference>
<dbReference type="InterPro" id="IPR008772">
    <property type="entry name" value="Phosphonate_metab_PhnH"/>
</dbReference>
<dbReference type="NCBIfam" id="TIGR03292">
    <property type="entry name" value="PhnH_redo"/>
    <property type="match status" value="1"/>
</dbReference>
<dbReference type="KEGG" id="seds:AAY24_17895"/>
<proteinExistence type="predicted"/>
<evidence type="ECO:0000313" key="1">
    <source>
        <dbReference type="EMBL" id="AKH21905.1"/>
    </source>
</evidence>
<dbReference type="AlphaFoldDB" id="A0A0F7K3S8"/>
<dbReference type="PATRIC" id="fig|1543721.4.peg.3706"/>
<dbReference type="EMBL" id="CP011412">
    <property type="protein sequence ID" value="AKH21905.1"/>
    <property type="molecule type" value="Genomic_DNA"/>
</dbReference>
<dbReference type="Pfam" id="PF05845">
    <property type="entry name" value="PhnH"/>
    <property type="match status" value="1"/>
</dbReference>
<dbReference type="RefSeq" id="WP_046860826.1">
    <property type="nucleotide sequence ID" value="NZ_CP011412.1"/>
</dbReference>
<dbReference type="SUPFAM" id="SSF159709">
    <property type="entry name" value="PhnH-like"/>
    <property type="match status" value="1"/>
</dbReference>